<proteinExistence type="predicted"/>
<evidence type="ECO:0000259" key="4">
    <source>
        <dbReference type="Pfam" id="PF02357"/>
    </source>
</evidence>
<keyword evidence="3" id="KW-0804">Transcription</keyword>
<dbReference type="PANTHER" id="PTHR30265:SF4">
    <property type="entry name" value="KOW MOTIF FAMILY PROTEIN, EXPRESSED"/>
    <property type="match status" value="1"/>
</dbReference>
<dbReference type="AlphaFoldDB" id="A0AAE2ZVE3"/>
<gene>
    <name evidence="5" type="ORF">K1W69_24610</name>
</gene>
<evidence type="ECO:0000313" key="6">
    <source>
        <dbReference type="Proteomes" id="UP001196509"/>
    </source>
</evidence>
<dbReference type="PANTHER" id="PTHR30265">
    <property type="entry name" value="RHO-INTERACTING TRANSCRIPTION TERMINATION FACTOR NUSG"/>
    <property type="match status" value="1"/>
</dbReference>
<dbReference type="InterPro" id="IPR036735">
    <property type="entry name" value="NGN_dom_sf"/>
</dbReference>
<keyword evidence="6" id="KW-1185">Reference proteome</keyword>
<dbReference type="Gene3D" id="3.30.70.940">
    <property type="entry name" value="NusG, N-terminal domain"/>
    <property type="match status" value="1"/>
</dbReference>
<feature type="domain" description="NusG-like N-terminal" evidence="4">
    <location>
        <begin position="46"/>
        <end position="141"/>
    </location>
</feature>
<evidence type="ECO:0000256" key="2">
    <source>
        <dbReference type="ARBA" id="ARBA00023015"/>
    </source>
</evidence>
<dbReference type="EMBL" id="JAICBX010000006">
    <property type="protein sequence ID" value="MBW8640397.1"/>
    <property type="molecule type" value="Genomic_DNA"/>
</dbReference>
<comment type="caution">
    <text evidence="5">The sequence shown here is derived from an EMBL/GenBank/DDBJ whole genome shotgun (WGS) entry which is preliminary data.</text>
</comment>
<evidence type="ECO:0000256" key="3">
    <source>
        <dbReference type="ARBA" id="ARBA00023163"/>
    </source>
</evidence>
<dbReference type="SUPFAM" id="SSF82679">
    <property type="entry name" value="N-utilization substance G protein NusG, N-terminal domain"/>
    <property type="match status" value="1"/>
</dbReference>
<keyword evidence="2" id="KW-0805">Transcription regulation</keyword>
<sequence length="215" mass="24380">MNARLNDLNFHDPVSAHSRIERLVAARQRRQVLLSAASESVPGDSAWYVLSVLKRSERDIERALQEENICAWVPLRWTWIQLRRKRKPVRRRVPIFDGYVLVNVVPGNAAFAGLLSFKHVFSILGNEAGPVPVFDKNIRNLNRMLDRNVFEDSAKQYRQRIIREGVSVEITEGAFAFTKAIVKEFNGGNSAKCVATLFGGNAVLNIPLDKLRKIE</sequence>
<name>A0AAE2ZVE3_9HYPH</name>
<reference evidence="5" key="1">
    <citation type="submission" date="2021-08" db="EMBL/GenBank/DDBJ databases">
        <title>Hoeflea bacterium WL0058 sp. nov., isolated from the sediment.</title>
        <authorList>
            <person name="Wang L."/>
            <person name="Zhang D."/>
        </authorList>
    </citation>
    <scope>NUCLEOTIDE SEQUENCE</scope>
    <source>
        <strain evidence="5">WL0058</strain>
    </source>
</reference>
<organism evidence="5 6">
    <name type="scientific">Flavimaribacter sediminis</name>
    <dbReference type="NCBI Taxonomy" id="2865987"/>
    <lineage>
        <taxon>Bacteria</taxon>
        <taxon>Pseudomonadati</taxon>
        <taxon>Pseudomonadota</taxon>
        <taxon>Alphaproteobacteria</taxon>
        <taxon>Hyphomicrobiales</taxon>
        <taxon>Rhizobiaceae</taxon>
        <taxon>Flavimaribacter</taxon>
    </lineage>
</organism>
<dbReference type="RefSeq" id="WP_220231128.1">
    <property type="nucleotide sequence ID" value="NZ_JAICBX010000006.1"/>
</dbReference>
<evidence type="ECO:0000256" key="1">
    <source>
        <dbReference type="ARBA" id="ARBA00022814"/>
    </source>
</evidence>
<protein>
    <recommendedName>
        <fullName evidence="4">NusG-like N-terminal domain-containing protein</fullName>
    </recommendedName>
</protein>
<keyword evidence="1" id="KW-0889">Transcription antitermination</keyword>
<dbReference type="InterPro" id="IPR006645">
    <property type="entry name" value="NGN-like_dom"/>
</dbReference>
<dbReference type="InterPro" id="IPR043425">
    <property type="entry name" value="NusG-like"/>
</dbReference>
<accession>A0AAE2ZVE3</accession>
<evidence type="ECO:0000313" key="5">
    <source>
        <dbReference type="EMBL" id="MBW8640397.1"/>
    </source>
</evidence>
<dbReference type="Pfam" id="PF02357">
    <property type="entry name" value="NusG"/>
    <property type="match status" value="1"/>
</dbReference>
<dbReference type="GO" id="GO:0031564">
    <property type="term" value="P:transcription antitermination"/>
    <property type="evidence" value="ECO:0007669"/>
    <property type="project" value="UniProtKB-KW"/>
</dbReference>
<dbReference type="Proteomes" id="UP001196509">
    <property type="component" value="Unassembled WGS sequence"/>
</dbReference>
<dbReference type="GO" id="GO:0006354">
    <property type="term" value="P:DNA-templated transcription elongation"/>
    <property type="evidence" value="ECO:0007669"/>
    <property type="project" value="InterPro"/>
</dbReference>